<dbReference type="PANTHER" id="PTHR12463">
    <property type="entry name" value="OXYGENASE-RELATED"/>
    <property type="match status" value="1"/>
</dbReference>
<dbReference type="PROSITE" id="PS51471">
    <property type="entry name" value="FE2OG_OXY"/>
    <property type="match status" value="1"/>
</dbReference>
<dbReference type="Pfam" id="PF13532">
    <property type="entry name" value="2OG-FeII_Oxy_2"/>
    <property type="match status" value="1"/>
</dbReference>
<dbReference type="Proteomes" id="UP000251186">
    <property type="component" value="Unassembled WGS sequence"/>
</dbReference>
<dbReference type="PANTHER" id="PTHR12463:SF1">
    <property type="entry name" value="2-OXOGLUTARATE AND FE-DEPENDENT OXYGENASE FAMILY PROTEIN"/>
    <property type="match status" value="1"/>
</dbReference>
<sequence>MRCPPMTSPQADLFGGPPLEPTGLRYVGAMVDEAERDRLTDAFAVLPFAPFAFHGWLGARRVVSFGWRYDFSRARLDEAAPLPAFLEPLRDRAAAFAGVPAAAIVQTLVTEYQAGAGIGWHRDRPQYDKVVGVSLGAPCRLRFRRRTPDGWERRHLDLAPGSAYLLDGPARADWEHGITPMTALRYSVTFRTLR</sequence>
<dbReference type="InterPro" id="IPR027450">
    <property type="entry name" value="AlkB-like"/>
</dbReference>
<organism evidence="2 3">
    <name type="scientific">Brevundimonas vesicularis</name>
    <name type="common">Pseudomonas vesicularis</name>
    <dbReference type="NCBI Taxonomy" id="41276"/>
    <lineage>
        <taxon>Bacteria</taxon>
        <taxon>Pseudomonadati</taxon>
        <taxon>Pseudomonadota</taxon>
        <taxon>Alphaproteobacteria</taxon>
        <taxon>Caulobacterales</taxon>
        <taxon>Caulobacteraceae</taxon>
        <taxon>Brevundimonas</taxon>
    </lineage>
</organism>
<feature type="domain" description="Fe2OG dioxygenase" evidence="1">
    <location>
        <begin position="103"/>
        <end position="194"/>
    </location>
</feature>
<dbReference type="AlphaFoldDB" id="A0A2X1CY86"/>
<gene>
    <name evidence="2" type="ORF">NCTC11166_01466</name>
</gene>
<dbReference type="InterPro" id="IPR005123">
    <property type="entry name" value="Oxoglu/Fe-dep_dioxygenase_dom"/>
</dbReference>
<accession>A0A2X1CY86</accession>
<keyword evidence="2" id="KW-0223">Dioxygenase</keyword>
<dbReference type="InterPro" id="IPR032857">
    <property type="entry name" value="ALKBH4"/>
</dbReference>
<dbReference type="GO" id="GO:0032451">
    <property type="term" value="F:demethylase activity"/>
    <property type="evidence" value="ECO:0007669"/>
    <property type="project" value="TreeGrafter"/>
</dbReference>
<proteinExistence type="predicted"/>
<dbReference type="SUPFAM" id="SSF51197">
    <property type="entry name" value="Clavaminate synthase-like"/>
    <property type="match status" value="1"/>
</dbReference>
<dbReference type="GO" id="GO:0070988">
    <property type="term" value="P:demethylation"/>
    <property type="evidence" value="ECO:0007669"/>
    <property type="project" value="InterPro"/>
</dbReference>
<dbReference type="EMBL" id="UAQP01000005">
    <property type="protein sequence ID" value="SPU53395.1"/>
    <property type="molecule type" value="Genomic_DNA"/>
</dbReference>
<protein>
    <submittedName>
        <fullName evidence="2">Alpha-ketoglutarate-dependent dioxygenase AlkB</fullName>
    </submittedName>
</protein>
<dbReference type="InterPro" id="IPR037151">
    <property type="entry name" value="AlkB-like_sf"/>
</dbReference>
<dbReference type="RefSeq" id="WP_082854042.1">
    <property type="nucleotide sequence ID" value="NZ_UAQP01000005.1"/>
</dbReference>
<evidence type="ECO:0000313" key="3">
    <source>
        <dbReference type="Proteomes" id="UP000251186"/>
    </source>
</evidence>
<reference evidence="2 3" key="1">
    <citation type="submission" date="2018-06" db="EMBL/GenBank/DDBJ databases">
        <authorList>
            <consortium name="Pathogen Informatics"/>
            <person name="Doyle S."/>
        </authorList>
    </citation>
    <scope>NUCLEOTIDE SEQUENCE [LARGE SCALE GENOMIC DNA]</scope>
    <source>
        <strain evidence="2 3">NCTC11166</strain>
    </source>
</reference>
<evidence type="ECO:0000313" key="2">
    <source>
        <dbReference type="EMBL" id="SPU53395.1"/>
    </source>
</evidence>
<dbReference type="Gene3D" id="2.60.120.590">
    <property type="entry name" value="Alpha-ketoglutarate-dependent dioxygenase AlkB-like"/>
    <property type="match status" value="1"/>
</dbReference>
<dbReference type="GO" id="GO:0051213">
    <property type="term" value="F:dioxygenase activity"/>
    <property type="evidence" value="ECO:0007669"/>
    <property type="project" value="UniProtKB-KW"/>
</dbReference>
<keyword evidence="2" id="KW-0560">Oxidoreductase</keyword>
<name>A0A2X1CY86_BREVE</name>
<evidence type="ECO:0000259" key="1">
    <source>
        <dbReference type="PROSITE" id="PS51471"/>
    </source>
</evidence>